<proteinExistence type="inferred from homology"/>
<keyword evidence="6 8" id="KW-1133">Transmembrane helix</keyword>
<evidence type="ECO:0000256" key="1">
    <source>
        <dbReference type="ARBA" id="ARBA00004429"/>
    </source>
</evidence>
<dbReference type="Proteomes" id="UP000249005">
    <property type="component" value="Chromosome 1"/>
</dbReference>
<dbReference type="KEGG" id="lri:NCTC12151_02594"/>
<dbReference type="Gene3D" id="1.20.81.30">
    <property type="entry name" value="Type II secretion system (T2SS), domain F"/>
    <property type="match status" value="2"/>
</dbReference>
<dbReference type="GO" id="GO:0015628">
    <property type="term" value="P:protein secretion by the type II secretion system"/>
    <property type="evidence" value="ECO:0007669"/>
    <property type="project" value="TreeGrafter"/>
</dbReference>
<dbReference type="RefSeq" id="WP_111741021.1">
    <property type="nucleotide sequence ID" value="NZ_LR698987.1"/>
</dbReference>
<dbReference type="PANTHER" id="PTHR30012:SF7">
    <property type="entry name" value="PROTEIN TRANSPORT PROTEIN HOFC HOMOLOG"/>
    <property type="match status" value="1"/>
</dbReference>
<comment type="similarity">
    <text evidence="2">Belongs to the GSP F family.</text>
</comment>
<evidence type="ECO:0000259" key="9">
    <source>
        <dbReference type="Pfam" id="PF00482"/>
    </source>
</evidence>
<dbReference type="InterPro" id="IPR003004">
    <property type="entry name" value="GspF/PilC"/>
</dbReference>
<dbReference type="InterPro" id="IPR042094">
    <property type="entry name" value="T2SS_GspF_sf"/>
</dbReference>
<feature type="transmembrane region" description="Helical" evidence="8">
    <location>
        <begin position="210"/>
        <end position="229"/>
    </location>
</feature>
<keyword evidence="7 8" id="KW-0472">Membrane</keyword>
<feature type="transmembrane region" description="Helical" evidence="8">
    <location>
        <begin position="367"/>
        <end position="387"/>
    </location>
</feature>
<dbReference type="PANTHER" id="PTHR30012">
    <property type="entry name" value="GENERAL SECRETION PATHWAY PROTEIN"/>
    <property type="match status" value="1"/>
</dbReference>
<evidence type="ECO:0000313" key="10">
    <source>
        <dbReference type="EMBL" id="SQI42466.1"/>
    </source>
</evidence>
<evidence type="ECO:0000256" key="3">
    <source>
        <dbReference type="ARBA" id="ARBA00022475"/>
    </source>
</evidence>
<evidence type="ECO:0000256" key="6">
    <source>
        <dbReference type="ARBA" id="ARBA00022989"/>
    </source>
</evidence>
<evidence type="ECO:0000256" key="8">
    <source>
        <dbReference type="SAM" id="Phobius"/>
    </source>
</evidence>
<name>A0A2X4URH4_9GAMM</name>
<feature type="transmembrane region" description="Helical" evidence="8">
    <location>
        <begin position="164"/>
        <end position="185"/>
    </location>
</feature>
<evidence type="ECO:0000256" key="2">
    <source>
        <dbReference type="ARBA" id="ARBA00005745"/>
    </source>
</evidence>
<gene>
    <name evidence="10" type="primary">epsF</name>
    <name evidence="10" type="ORF">NCTC12151_02594</name>
</gene>
<dbReference type="FunFam" id="1.20.81.30:FF:000001">
    <property type="entry name" value="Type II secretion system protein F"/>
    <property type="match status" value="2"/>
</dbReference>
<feature type="domain" description="Type II secretion system protein GspF" evidence="9">
    <location>
        <begin position="61"/>
        <end position="183"/>
    </location>
</feature>
<evidence type="ECO:0000256" key="5">
    <source>
        <dbReference type="ARBA" id="ARBA00022692"/>
    </source>
</evidence>
<sequence length="395" mass="43989">MKKERLFLWRTPEGKRGELVAQSREHARYQLASYGLLGARVVQETRLRKNVWRPQALAPIARQLATLLQAGLPLVSSLELIADEHPSPAWRYVLRAVKEQIVQGTPLSQAMASYPDAFPLLFTELIATGELTGRLEQCCQLLAERLEKQAALNHKVRKALRYPIFILGASLLVMLIVLAFVLPAFKEIYDTFNAPLPAFTRGVLLLSDVVQRYGLAFLLFGCGITIYYAKRLHGLEKWRRKEQALCLKLPLLGKLVETNILCRFFRTLAITQRSGLSLTRSLQFTANGCGSLFYSDAALSVLSQVERGSSLFRALKQLSLFPSLSLQLIRAGEESGTLDAMLERLADVYENEAEQLAENLTSRIEPLLMGGLGITIGGMAIAIYLPIFQLGNVVS</sequence>
<protein>
    <submittedName>
        <fullName evidence="10">Cholera toxin secretion protein epsF</fullName>
    </submittedName>
</protein>
<dbReference type="NCBIfam" id="NF007861">
    <property type="entry name" value="PRK10573.1"/>
    <property type="match status" value="1"/>
</dbReference>
<organism evidence="10 11">
    <name type="scientific">Leminorella richardii</name>
    <dbReference type="NCBI Taxonomy" id="158841"/>
    <lineage>
        <taxon>Bacteria</taxon>
        <taxon>Pseudomonadati</taxon>
        <taxon>Pseudomonadota</taxon>
        <taxon>Gammaproteobacteria</taxon>
        <taxon>Enterobacterales</taxon>
        <taxon>Budviciaceae</taxon>
        <taxon>Leminorella</taxon>
    </lineage>
</organism>
<evidence type="ECO:0000256" key="7">
    <source>
        <dbReference type="ARBA" id="ARBA00023136"/>
    </source>
</evidence>
<reference evidence="10 11" key="1">
    <citation type="submission" date="2018-06" db="EMBL/GenBank/DDBJ databases">
        <authorList>
            <consortium name="Pathogen Informatics"/>
            <person name="Doyle S."/>
        </authorList>
    </citation>
    <scope>NUCLEOTIDE SEQUENCE [LARGE SCALE GENOMIC DNA]</scope>
    <source>
        <strain evidence="10 11">NCTC12151</strain>
    </source>
</reference>
<keyword evidence="5 8" id="KW-0812">Transmembrane</keyword>
<dbReference type="InterPro" id="IPR018076">
    <property type="entry name" value="T2SS_GspF_dom"/>
</dbReference>
<evidence type="ECO:0000256" key="4">
    <source>
        <dbReference type="ARBA" id="ARBA00022519"/>
    </source>
</evidence>
<comment type="subcellular location">
    <subcellularLocation>
        <location evidence="1">Cell inner membrane</location>
        <topology evidence="1">Multi-pass membrane protein</topology>
    </subcellularLocation>
</comment>
<keyword evidence="3" id="KW-1003">Cell membrane</keyword>
<dbReference type="Pfam" id="PF00482">
    <property type="entry name" value="T2SSF"/>
    <property type="match status" value="2"/>
</dbReference>
<keyword evidence="11" id="KW-1185">Reference proteome</keyword>
<evidence type="ECO:0000313" key="11">
    <source>
        <dbReference type="Proteomes" id="UP000249005"/>
    </source>
</evidence>
<keyword evidence="4" id="KW-0997">Cell inner membrane</keyword>
<feature type="domain" description="Type II secretion system protein GspF" evidence="9">
    <location>
        <begin position="264"/>
        <end position="386"/>
    </location>
</feature>
<dbReference type="PRINTS" id="PR00812">
    <property type="entry name" value="BCTERIALGSPF"/>
</dbReference>
<dbReference type="AlphaFoldDB" id="A0A2X4URH4"/>
<dbReference type="OrthoDB" id="9805682at2"/>
<dbReference type="GO" id="GO:0005886">
    <property type="term" value="C:plasma membrane"/>
    <property type="evidence" value="ECO:0007669"/>
    <property type="project" value="UniProtKB-SubCell"/>
</dbReference>
<dbReference type="EMBL" id="LS483470">
    <property type="protein sequence ID" value="SQI42466.1"/>
    <property type="molecule type" value="Genomic_DNA"/>
</dbReference>
<accession>A0A2X4URH4</accession>